<proteinExistence type="predicted"/>
<dbReference type="EMBL" id="SLVJ01000025">
    <property type="protein sequence ID" value="TCM62311.1"/>
    <property type="molecule type" value="Genomic_DNA"/>
</dbReference>
<evidence type="ECO:0000256" key="2">
    <source>
        <dbReference type="SAM" id="MobiDB-lite"/>
    </source>
</evidence>
<evidence type="ECO:0000313" key="4">
    <source>
        <dbReference type="Proteomes" id="UP000294963"/>
    </source>
</evidence>
<dbReference type="Proteomes" id="UP000294963">
    <property type="component" value="Unassembled WGS sequence"/>
</dbReference>
<evidence type="ECO:0000313" key="3">
    <source>
        <dbReference type="EMBL" id="TCM62311.1"/>
    </source>
</evidence>
<protein>
    <submittedName>
        <fullName evidence="3">Uncharacterized protein</fullName>
    </submittedName>
</protein>
<dbReference type="OrthoDB" id="6694503at2"/>
<accession>A0A4R1XHD0</accession>
<keyword evidence="1" id="KW-0175">Coiled coil</keyword>
<feature type="coiled-coil region" evidence="1">
    <location>
        <begin position="75"/>
        <end position="109"/>
    </location>
</feature>
<evidence type="ECO:0000256" key="1">
    <source>
        <dbReference type="SAM" id="Coils"/>
    </source>
</evidence>
<dbReference type="AlphaFoldDB" id="A0A4R1XHD0"/>
<name>A0A4R1XHD0_ACICA</name>
<reference evidence="3 4" key="1">
    <citation type="submission" date="2019-03" db="EMBL/GenBank/DDBJ databases">
        <title>Genomic analyses of the natural microbiome of Caenorhabditis elegans.</title>
        <authorList>
            <person name="Samuel B."/>
        </authorList>
    </citation>
    <scope>NUCLEOTIDE SEQUENCE [LARGE SCALE GENOMIC DNA]</scope>
    <source>
        <strain evidence="3 4">JUb89</strain>
    </source>
</reference>
<gene>
    <name evidence="3" type="ORF">EC844_12539</name>
</gene>
<keyword evidence="4" id="KW-1185">Reference proteome</keyword>
<comment type="caution">
    <text evidence="3">The sequence shown here is derived from an EMBL/GenBank/DDBJ whole genome shotgun (WGS) entry which is preliminary data.</text>
</comment>
<organism evidence="3 4">
    <name type="scientific">Acinetobacter calcoaceticus</name>
    <dbReference type="NCBI Taxonomy" id="471"/>
    <lineage>
        <taxon>Bacteria</taxon>
        <taxon>Pseudomonadati</taxon>
        <taxon>Pseudomonadota</taxon>
        <taxon>Gammaproteobacteria</taxon>
        <taxon>Moraxellales</taxon>
        <taxon>Moraxellaceae</taxon>
        <taxon>Acinetobacter</taxon>
        <taxon>Acinetobacter calcoaceticus/baumannii complex</taxon>
    </lineage>
</organism>
<sequence>MKVIYAEKSSGINESGSFQNPKYFESPQYGASSVIVYGDFPEIALAYDEVGIDVEVRELPKPVKPLVVGVEISITPELQKVIDDAKAECEKVQAENSDLIDDLKVALDERDQFAAQVLDLQSVIDELKSTEAKPRKQTAAEAKAAKAEDAAKLELEPQV</sequence>
<feature type="compositionally biased region" description="Basic and acidic residues" evidence="2">
    <location>
        <begin position="143"/>
        <end position="159"/>
    </location>
</feature>
<feature type="region of interest" description="Disordered" evidence="2">
    <location>
        <begin position="131"/>
        <end position="159"/>
    </location>
</feature>